<proteinExistence type="predicted"/>
<reference evidence="2 3" key="1">
    <citation type="submission" date="2019-04" db="EMBL/GenBank/DDBJ databases">
        <title>Aspergillus burnettii sp. nov., novel species from soil in southeast Queensland.</title>
        <authorList>
            <person name="Gilchrist C.L.M."/>
            <person name="Pitt J.I."/>
            <person name="Lange L."/>
            <person name="Lacey H.J."/>
            <person name="Vuong D."/>
            <person name="Midgley D.J."/>
            <person name="Greenfield P."/>
            <person name="Bradbury M."/>
            <person name="Lacey E."/>
            <person name="Busk P.K."/>
            <person name="Pilgaard B."/>
            <person name="Chooi Y.H."/>
            <person name="Piggott A.M."/>
        </authorList>
    </citation>
    <scope>NUCLEOTIDE SEQUENCE [LARGE SCALE GENOMIC DNA]</scope>
    <source>
        <strain evidence="2 3">FRR 5400</strain>
    </source>
</reference>
<keyword evidence="1" id="KW-0732">Signal</keyword>
<name>A0A8H6ADL5_PETAA</name>
<evidence type="ECO:0000313" key="3">
    <source>
        <dbReference type="Proteomes" id="UP000541154"/>
    </source>
</evidence>
<accession>A0A8H6ADL5</accession>
<organism evidence="2 3">
    <name type="scientific">Petromyces alliaceus</name>
    <name type="common">Aspergillus alliaceus</name>
    <dbReference type="NCBI Taxonomy" id="209559"/>
    <lineage>
        <taxon>Eukaryota</taxon>
        <taxon>Fungi</taxon>
        <taxon>Dikarya</taxon>
        <taxon>Ascomycota</taxon>
        <taxon>Pezizomycotina</taxon>
        <taxon>Eurotiomycetes</taxon>
        <taxon>Eurotiomycetidae</taxon>
        <taxon>Eurotiales</taxon>
        <taxon>Aspergillaceae</taxon>
        <taxon>Aspergillus</taxon>
        <taxon>Aspergillus subgen. Circumdati</taxon>
    </lineage>
</organism>
<dbReference type="Proteomes" id="UP000541154">
    <property type="component" value="Unassembled WGS sequence"/>
</dbReference>
<feature type="signal peptide" evidence="1">
    <location>
        <begin position="1"/>
        <end position="16"/>
    </location>
</feature>
<sequence>MRVAHLALCCFPFALAESINQFFTELEDVAYSIVEYIPLVGTVYSLEQAAAASMRDVILVDEIAQPAEVALLHTFAELFTDKMIDIFAGSKHQVNSTSEQLDQQSGYVIIAEGSRGQLKSKVFESQAKGVHHFHGAKFKGRITDAQYAPKGEDIYLDIPH</sequence>
<keyword evidence="3" id="KW-1185">Reference proteome</keyword>
<dbReference type="AlphaFoldDB" id="A0A8H6ADL5"/>
<gene>
    <name evidence="2" type="ORF">ETB97_011427</name>
</gene>
<protein>
    <submittedName>
        <fullName evidence="2">Uncharacterized protein</fullName>
    </submittedName>
</protein>
<evidence type="ECO:0000256" key="1">
    <source>
        <dbReference type="SAM" id="SignalP"/>
    </source>
</evidence>
<dbReference type="EMBL" id="SPNV01000007">
    <property type="protein sequence ID" value="KAF5866542.1"/>
    <property type="molecule type" value="Genomic_DNA"/>
</dbReference>
<feature type="chain" id="PRO_5034604306" evidence="1">
    <location>
        <begin position="17"/>
        <end position="160"/>
    </location>
</feature>
<evidence type="ECO:0000313" key="2">
    <source>
        <dbReference type="EMBL" id="KAF5866542.1"/>
    </source>
</evidence>
<comment type="caution">
    <text evidence="2">The sequence shown here is derived from an EMBL/GenBank/DDBJ whole genome shotgun (WGS) entry which is preliminary data.</text>
</comment>